<dbReference type="Pfam" id="PF00069">
    <property type="entry name" value="Pkinase"/>
    <property type="match status" value="1"/>
</dbReference>
<dbReference type="PANTHER" id="PTHR34512:SF30">
    <property type="entry name" value="OUTER MEMBRANE PROTEIN ASSEMBLY FACTOR BAMB"/>
    <property type="match status" value="1"/>
</dbReference>
<reference evidence="3 4" key="1">
    <citation type="submission" date="2013-04" db="EMBL/GenBank/DDBJ databases">
        <title>Complete genome sequence of Streptomyces fulvissimus.</title>
        <authorList>
            <person name="Myronovskyi M."/>
            <person name="Tokovenko B."/>
            <person name="Manderscheid N."/>
            <person name="Petzke L."/>
            <person name="Luzhetskyy A."/>
        </authorList>
    </citation>
    <scope>NUCLEOTIDE SEQUENCE [LARGE SCALE GENOMIC DNA]</scope>
    <source>
        <strain evidence="3 4">DSM 40593</strain>
    </source>
</reference>
<dbReference type="Gene3D" id="2.40.10.480">
    <property type="match status" value="1"/>
</dbReference>
<sequence>MEALRREDPRRFGRFTVLARFHEAASAVQYVARDTATGEVAVITAARPALAAVPAFRRRFQAEARTAERLAGGWVTPLVDSAAASTSASASASASASDDAADRAGAGSAADSPELLWTATEYVPALPLAEAIGIAGPLPEHALRILGAGIAEILSRVHAGGAVLQGLAPGTVLLAEDGPRLTAFGPLGAAAAAEAKPGGQLSVRLGYLTPEQVEGKEVGAPSDLFVLGLLLAYAATGTTPFTEGPAEEAARRIAEADPELDAVPEELRELIAGCLAKDPAERPTAGTVAAELALEGAAGLARGGWLPERLAAAVADQEARVRALEVPEEADAATPEDARPAEEPKDARPVDAVAEDAGPEDARPVDAMDAVAVAPPGAPAEAPVTQTPADPRVPAATTGPPVTTEAYGTPATTTETYGTTAPTTTDGYGTGTGTGTGDIGEDRGTTRFLNTGPKPPQSDRATTQLALPQEPHEPPLSQPAASGAPEAGHHHTYGSPAPYPAALLPGSAGQGAGQSGNPSAAPGGGPIGGPPGTNGPQGGGPMVALPLPPAPTPPDGSATSRRALIAIAAAAVGGLVVGGGAVAAIGGGESVAATDDKPAPKPRRTLPGRPPEPRWTYSHPASESSPLTTALWRDRLLVVTSESQASAVDLRTGKRVWQRADAAKGQAALAAGDLCFVASPTEFLWLAPKDGAVVHRVRYADGFTGLPNLQVGRLAGQSGPLIWFAGSHTVTVKAPKPKKGKKQAPDRQVVQAYFFAYDIVRRAEVWRTPVPAGRAPGTPVARVVAERSADLLVRQDAVTLTPAEVKAAKGKGIIRSFDRTTGKLQWAKQYGTAAPDAAVTGDEDGVLYAAVGTDLQSFEADTAKPLWRVAGTAGSVFGTPVVAGPFVHTSERSQQVGAVERETGRLVWRRSTEVPGIGNAPSLALSSSGKTLFASDATQVTAFAAADGERLWKFQDIGVADPKGATVSASYRTFTVGGSAIVQRDRSFYAFPVA</sequence>
<dbReference type="InterPro" id="IPR002372">
    <property type="entry name" value="PQQ_rpt_dom"/>
</dbReference>
<dbReference type="OrthoDB" id="4069588at2"/>
<gene>
    <name evidence="3" type="ORF">SFUL_5118</name>
</gene>
<feature type="domain" description="Protein kinase" evidence="2">
    <location>
        <begin position="15"/>
        <end position="294"/>
    </location>
</feature>
<dbReference type="Gene3D" id="3.30.200.20">
    <property type="entry name" value="Phosphorylase Kinase, domain 1"/>
    <property type="match status" value="1"/>
</dbReference>
<feature type="region of interest" description="Disordered" evidence="1">
    <location>
        <begin position="375"/>
        <end position="558"/>
    </location>
</feature>
<dbReference type="SUPFAM" id="SSF56112">
    <property type="entry name" value="Protein kinase-like (PK-like)"/>
    <property type="match status" value="1"/>
</dbReference>
<evidence type="ECO:0000313" key="4">
    <source>
        <dbReference type="Proteomes" id="UP000013304"/>
    </source>
</evidence>
<dbReference type="InterPro" id="IPR015943">
    <property type="entry name" value="WD40/YVTN_repeat-like_dom_sf"/>
</dbReference>
<evidence type="ECO:0000313" key="3">
    <source>
        <dbReference type="EMBL" id="AGK80012.1"/>
    </source>
</evidence>
<dbReference type="InterPro" id="IPR000719">
    <property type="entry name" value="Prot_kinase_dom"/>
</dbReference>
<dbReference type="EMBL" id="CP005080">
    <property type="protein sequence ID" value="AGK80012.1"/>
    <property type="molecule type" value="Genomic_DNA"/>
</dbReference>
<dbReference type="InterPro" id="IPR018391">
    <property type="entry name" value="PQQ_b-propeller_rpt"/>
</dbReference>
<feature type="region of interest" description="Disordered" evidence="1">
    <location>
        <begin position="325"/>
        <end position="350"/>
    </location>
</feature>
<feature type="compositionally biased region" description="Low complexity" evidence="1">
    <location>
        <begin position="392"/>
        <end position="427"/>
    </location>
</feature>
<evidence type="ECO:0000259" key="2">
    <source>
        <dbReference type="PROSITE" id="PS50011"/>
    </source>
</evidence>
<dbReference type="Gene3D" id="1.10.510.10">
    <property type="entry name" value="Transferase(Phosphotransferase) domain 1"/>
    <property type="match status" value="1"/>
</dbReference>
<dbReference type="SMART" id="SM00220">
    <property type="entry name" value="S_TKc"/>
    <property type="match status" value="1"/>
</dbReference>
<feature type="compositionally biased region" description="Low complexity" evidence="1">
    <location>
        <begin position="375"/>
        <end position="384"/>
    </location>
</feature>
<dbReference type="Proteomes" id="UP000013304">
    <property type="component" value="Chromosome"/>
</dbReference>
<feature type="compositionally biased region" description="Gly residues" evidence="1">
    <location>
        <begin position="428"/>
        <end position="438"/>
    </location>
</feature>
<dbReference type="InterPro" id="IPR011009">
    <property type="entry name" value="Kinase-like_dom_sf"/>
</dbReference>
<feature type="compositionally biased region" description="Gly residues" evidence="1">
    <location>
        <begin position="522"/>
        <end position="541"/>
    </location>
</feature>
<dbReference type="PATRIC" id="fig|1303692.3.peg.5145"/>
<keyword evidence="3" id="KW-0418">Kinase</keyword>
<dbReference type="PROSITE" id="PS50011">
    <property type="entry name" value="PROTEIN_KINASE_DOM"/>
    <property type="match status" value="1"/>
</dbReference>
<dbReference type="GO" id="GO:0005524">
    <property type="term" value="F:ATP binding"/>
    <property type="evidence" value="ECO:0007669"/>
    <property type="project" value="InterPro"/>
</dbReference>
<protein>
    <submittedName>
        <fullName evidence="3">Serine/threonine protein kinase</fullName>
    </submittedName>
</protein>
<keyword evidence="3" id="KW-0808">Transferase</keyword>
<evidence type="ECO:0000256" key="1">
    <source>
        <dbReference type="SAM" id="MobiDB-lite"/>
    </source>
</evidence>
<dbReference type="GO" id="GO:0004674">
    <property type="term" value="F:protein serine/threonine kinase activity"/>
    <property type="evidence" value="ECO:0007669"/>
    <property type="project" value="UniProtKB-KW"/>
</dbReference>
<feature type="compositionally biased region" description="Basic and acidic residues" evidence="1">
    <location>
        <begin position="336"/>
        <end position="349"/>
    </location>
</feature>
<dbReference type="PANTHER" id="PTHR34512">
    <property type="entry name" value="CELL SURFACE PROTEIN"/>
    <property type="match status" value="1"/>
</dbReference>
<keyword evidence="3" id="KW-0723">Serine/threonine-protein kinase</keyword>
<proteinExistence type="predicted"/>
<dbReference type="AlphaFoldDB" id="N0D437"/>
<dbReference type="Gene3D" id="2.130.10.10">
    <property type="entry name" value="YVTN repeat-like/Quinoprotein amine dehydrogenase"/>
    <property type="match status" value="1"/>
</dbReference>
<name>N0D437_STRMI</name>
<dbReference type="eggNOG" id="COG0515">
    <property type="taxonomic scope" value="Bacteria"/>
</dbReference>
<dbReference type="RefSeq" id="WP_015611327.1">
    <property type="nucleotide sequence ID" value="NC_021177.1"/>
</dbReference>
<feature type="region of interest" description="Disordered" evidence="1">
    <location>
        <begin position="590"/>
        <end position="624"/>
    </location>
</feature>
<dbReference type="HOGENOM" id="CLU_000288_135_1_11"/>
<organism evidence="3 4">
    <name type="scientific">Streptomyces microflavus DSM 40593</name>
    <dbReference type="NCBI Taxonomy" id="1303692"/>
    <lineage>
        <taxon>Bacteria</taxon>
        <taxon>Bacillati</taxon>
        <taxon>Actinomycetota</taxon>
        <taxon>Actinomycetes</taxon>
        <taxon>Kitasatosporales</taxon>
        <taxon>Streptomycetaceae</taxon>
        <taxon>Streptomyces</taxon>
    </lineage>
</organism>
<accession>N0D437</accession>
<dbReference type="SUPFAM" id="SSF50998">
    <property type="entry name" value="Quinoprotein alcohol dehydrogenase-like"/>
    <property type="match status" value="1"/>
</dbReference>
<dbReference type="KEGG" id="sfi:SFUL_5118"/>
<dbReference type="SMART" id="SM00564">
    <property type="entry name" value="PQQ"/>
    <property type="match status" value="4"/>
</dbReference>
<dbReference type="InterPro" id="IPR011047">
    <property type="entry name" value="Quinoprotein_ADH-like_sf"/>
</dbReference>
<dbReference type="Pfam" id="PF13360">
    <property type="entry name" value="PQQ_2"/>
    <property type="match status" value="2"/>
</dbReference>